<dbReference type="EMBL" id="JARJCM010000033">
    <property type="protein sequence ID" value="KAJ7038075.1"/>
    <property type="molecule type" value="Genomic_DNA"/>
</dbReference>
<dbReference type="PANTHER" id="PTHR36819:SF1">
    <property type="entry name" value="REGULATOR OF PHOSPHOLIPASE D SRF1"/>
    <property type="match status" value="1"/>
</dbReference>
<feature type="region of interest" description="Disordered" evidence="1">
    <location>
        <begin position="157"/>
        <end position="204"/>
    </location>
</feature>
<dbReference type="AlphaFoldDB" id="A0AAD6X792"/>
<keyword evidence="2" id="KW-0812">Transmembrane</keyword>
<feature type="transmembrane region" description="Helical" evidence="2">
    <location>
        <begin position="299"/>
        <end position="320"/>
    </location>
</feature>
<keyword evidence="2" id="KW-0472">Membrane</keyword>
<feature type="region of interest" description="Disordered" evidence="1">
    <location>
        <begin position="1"/>
        <end position="136"/>
    </location>
</feature>
<protein>
    <submittedName>
        <fullName evidence="3">Uncharacterized protein</fullName>
    </submittedName>
</protein>
<dbReference type="GO" id="GO:0000324">
    <property type="term" value="C:fungal-type vacuole"/>
    <property type="evidence" value="ECO:0007669"/>
    <property type="project" value="TreeGrafter"/>
</dbReference>
<evidence type="ECO:0000256" key="1">
    <source>
        <dbReference type="SAM" id="MobiDB-lite"/>
    </source>
</evidence>
<proteinExistence type="predicted"/>
<feature type="transmembrane region" description="Helical" evidence="2">
    <location>
        <begin position="218"/>
        <end position="244"/>
    </location>
</feature>
<dbReference type="PANTHER" id="PTHR36819">
    <property type="entry name" value="REGULATOR OF PHOSPHOLIPASE D SRF1"/>
    <property type="match status" value="1"/>
</dbReference>
<dbReference type="Proteomes" id="UP001218188">
    <property type="component" value="Unassembled WGS sequence"/>
</dbReference>
<organism evidence="3 4">
    <name type="scientific">Mycena alexandri</name>
    <dbReference type="NCBI Taxonomy" id="1745969"/>
    <lineage>
        <taxon>Eukaryota</taxon>
        <taxon>Fungi</taxon>
        <taxon>Dikarya</taxon>
        <taxon>Basidiomycota</taxon>
        <taxon>Agaricomycotina</taxon>
        <taxon>Agaricomycetes</taxon>
        <taxon>Agaricomycetidae</taxon>
        <taxon>Agaricales</taxon>
        <taxon>Marasmiineae</taxon>
        <taxon>Mycenaceae</taxon>
        <taxon>Mycena</taxon>
    </lineage>
</organism>
<feature type="transmembrane region" description="Helical" evidence="2">
    <location>
        <begin position="264"/>
        <end position="287"/>
    </location>
</feature>
<name>A0AAD6X792_9AGAR</name>
<evidence type="ECO:0000256" key="2">
    <source>
        <dbReference type="SAM" id="Phobius"/>
    </source>
</evidence>
<keyword evidence="4" id="KW-1185">Reference proteome</keyword>
<feature type="compositionally biased region" description="Low complexity" evidence="1">
    <location>
        <begin position="1"/>
        <end position="24"/>
    </location>
</feature>
<reference evidence="3" key="1">
    <citation type="submission" date="2023-03" db="EMBL/GenBank/DDBJ databases">
        <title>Massive genome expansion in bonnet fungi (Mycena s.s.) driven by repeated elements and novel gene families across ecological guilds.</title>
        <authorList>
            <consortium name="Lawrence Berkeley National Laboratory"/>
            <person name="Harder C.B."/>
            <person name="Miyauchi S."/>
            <person name="Viragh M."/>
            <person name="Kuo A."/>
            <person name="Thoen E."/>
            <person name="Andreopoulos B."/>
            <person name="Lu D."/>
            <person name="Skrede I."/>
            <person name="Drula E."/>
            <person name="Henrissat B."/>
            <person name="Morin E."/>
            <person name="Kohler A."/>
            <person name="Barry K."/>
            <person name="LaButti K."/>
            <person name="Morin E."/>
            <person name="Salamov A."/>
            <person name="Lipzen A."/>
            <person name="Mereny Z."/>
            <person name="Hegedus B."/>
            <person name="Baldrian P."/>
            <person name="Stursova M."/>
            <person name="Weitz H."/>
            <person name="Taylor A."/>
            <person name="Grigoriev I.V."/>
            <person name="Nagy L.G."/>
            <person name="Martin F."/>
            <person name="Kauserud H."/>
        </authorList>
    </citation>
    <scope>NUCLEOTIDE SEQUENCE</scope>
    <source>
        <strain evidence="3">CBHHK200</strain>
    </source>
</reference>
<feature type="compositionally biased region" description="Basic and acidic residues" evidence="1">
    <location>
        <begin position="104"/>
        <end position="117"/>
    </location>
</feature>
<evidence type="ECO:0000313" key="3">
    <source>
        <dbReference type="EMBL" id="KAJ7038075.1"/>
    </source>
</evidence>
<accession>A0AAD6X792</accession>
<feature type="compositionally biased region" description="Polar residues" evidence="1">
    <location>
        <begin position="62"/>
        <end position="78"/>
    </location>
</feature>
<evidence type="ECO:0000313" key="4">
    <source>
        <dbReference type="Proteomes" id="UP001218188"/>
    </source>
</evidence>
<gene>
    <name evidence="3" type="ORF">C8F04DRAFT_1220382</name>
</gene>
<sequence>MSSSLRASSSTLNASPSVRTVRVHSPPPVPSVITSPPWAKDEPPSPTDEHPGFADTHHATDSRSVASFQSTYASNSPSRWWAFTRPRGDSDAALDPSNMVPMQEKPERKSVSFKDRSMSWLPTQGGSTFPRRNRGQSMNRNWNLSITLPTPPASAFTQQHNATPGWDAPWTSRVGAQGPAGHHDLEDIEDEDEGSSPVDPDKHRTVWQRRRKRLRAFILSNAYVPLLFRCINILFTTTALAIAIRIRLIERRMHTMGELGSSPTLVIIFAPPTLVHVMSSIYLEYFGRPLGLWRTSAKLAHTLFEVLFICAWSAALSLSFDNFFTSVIPCTSASTISWYSTIPRPQSSDPVSGDKRCDDQLALICLVLFGLLAYCANLIISLYRIFEKIKYHNPAGGVRSMS</sequence>
<feature type="transmembrane region" description="Helical" evidence="2">
    <location>
        <begin position="361"/>
        <end position="383"/>
    </location>
</feature>
<feature type="compositionally biased region" description="Basic and acidic residues" evidence="1">
    <location>
        <begin position="39"/>
        <end position="61"/>
    </location>
</feature>
<comment type="caution">
    <text evidence="3">The sequence shown here is derived from an EMBL/GenBank/DDBJ whole genome shotgun (WGS) entry which is preliminary data.</text>
</comment>
<dbReference type="InterPro" id="IPR037737">
    <property type="entry name" value="Srf1"/>
</dbReference>
<dbReference type="GO" id="GO:0071944">
    <property type="term" value="C:cell periphery"/>
    <property type="evidence" value="ECO:0007669"/>
    <property type="project" value="TreeGrafter"/>
</dbReference>
<keyword evidence="2" id="KW-1133">Transmembrane helix</keyword>